<evidence type="ECO:0000256" key="3">
    <source>
        <dbReference type="ARBA" id="ARBA00022833"/>
    </source>
</evidence>
<dbReference type="GO" id="GO:0005634">
    <property type="term" value="C:nucleus"/>
    <property type="evidence" value="ECO:0007669"/>
    <property type="project" value="TreeGrafter"/>
</dbReference>
<comment type="caution">
    <text evidence="6">The sequence shown here is derived from an EMBL/GenBank/DDBJ whole genome shotgun (WGS) entry which is preliminary data.</text>
</comment>
<evidence type="ECO:0000313" key="6">
    <source>
        <dbReference type="EMBL" id="TRY76634.1"/>
    </source>
</evidence>
<feature type="domain" description="MYND-type" evidence="5">
    <location>
        <begin position="31"/>
        <end position="70"/>
    </location>
</feature>
<dbReference type="InterPro" id="IPR002893">
    <property type="entry name" value="Znf_MYND"/>
</dbReference>
<dbReference type="PROSITE" id="PS01360">
    <property type="entry name" value="ZF_MYND_1"/>
    <property type="match status" value="1"/>
</dbReference>
<dbReference type="OMA" id="QEFKLAY"/>
<evidence type="ECO:0000259" key="5">
    <source>
        <dbReference type="PROSITE" id="PS50865"/>
    </source>
</evidence>
<evidence type="ECO:0000313" key="7">
    <source>
        <dbReference type="Proteomes" id="UP000318571"/>
    </source>
</evidence>
<keyword evidence="1" id="KW-0479">Metal-binding</keyword>
<dbReference type="PROSITE" id="PS50865">
    <property type="entry name" value="ZF_MYND_2"/>
    <property type="match status" value="1"/>
</dbReference>
<sequence>MVLENLKPGSLIVKCEPFAYILSQKLSDVVCDSCLRRSTSALLKCASCKHVRYCDKRCQRNGWTDHKHECQYIAKIQPRVPPDTIRLIARIVIKLRNGGAKIQGQLPDGQKRTFFDLEPHHKEILEDKQKMAAFNEYFKVLQHFMPQDLPSKDDIWEIFCRTSINSFNLMDDDYTSQGIGLYLEASIFDHSCEPNAFAVFQGKTLEVRYIGPNELPGPVNCSQDIRISYCSPLKDTPTRQKILRESYYFTCHCSKCNRDPDTLDLYKNGSLKCAKCGKAVPIPKEIRPKNLKCRQCHFEVTPEKLKDFSLSKQILTKLSDSLVREERPLSKSGLAVIHSAEEVVHPYDLTLLVCLEKASLAELDHKDFRAALKTSLAQMKAYQFYYPSFHVNMGVVHMRIGKLASHLGHIKFASQHLEKAEEQLFITHGSNHTLYQRDLVPLLRDAHQELRNFGAQ</sequence>
<dbReference type="Gene3D" id="6.10.140.2220">
    <property type="match status" value="1"/>
</dbReference>
<dbReference type="Gene3D" id="2.170.270.10">
    <property type="entry name" value="SET domain"/>
    <property type="match status" value="1"/>
</dbReference>
<dbReference type="InterPro" id="IPR050869">
    <property type="entry name" value="H3K4_H4K5_MeTrfase"/>
</dbReference>
<reference evidence="6 7" key="1">
    <citation type="journal article" date="2018" name="Nat. Ecol. Evol.">
        <title>Genomic signatures of mitonuclear coevolution across populations of Tigriopus californicus.</title>
        <authorList>
            <person name="Barreto F.S."/>
            <person name="Watson E.T."/>
            <person name="Lima T.G."/>
            <person name="Willett C.S."/>
            <person name="Edmands S."/>
            <person name="Li W."/>
            <person name="Burton R.S."/>
        </authorList>
    </citation>
    <scope>NUCLEOTIDE SEQUENCE [LARGE SCALE GENOMIC DNA]</scope>
    <source>
        <strain evidence="6 7">San Diego</strain>
    </source>
</reference>
<dbReference type="GO" id="GO:0008270">
    <property type="term" value="F:zinc ion binding"/>
    <property type="evidence" value="ECO:0007669"/>
    <property type="project" value="UniProtKB-KW"/>
</dbReference>
<dbReference type="Gene3D" id="1.25.40.10">
    <property type="entry name" value="Tetratricopeptide repeat domain"/>
    <property type="match status" value="1"/>
</dbReference>
<protein>
    <recommendedName>
        <fullName evidence="5">MYND-type domain-containing protein</fullName>
    </recommendedName>
</protein>
<dbReference type="Proteomes" id="UP000318571">
    <property type="component" value="Chromosome 5"/>
</dbReference>
<name>A0A553PG32_TIGCA</name>
<dbReference type="EMBL" id="VCGU01000004">
    <property type="protein sequence ID" value="TRY76634.1"/>
    <property type="molecule type" value="Genomic_DNA"/>
</dbReference>
<evidence type="ECO:0000256" key="4">
    <source>
        <dbReference type="PROSITE-ProRule" id="PRU00134"/>
    </source>
</evidence>
<gene>
    <name evidence="6" type="ORF">TCAL_11354</name>
</gene>
<dbReference type="Gene3D" id="1.10.220.160">
    <property type="match status" value="1"/>
</dbReference>
<dbReference type="InterPro" id="IPR046341">
    <property type="entry name" value="SET_dom_sf"/>
</dbReference>
<keyword evidence="3" id="KW-0862">Zinc</keyword>
<evidence type="ECO:0000256" key="2">
    <source>
        <dbReference type="ARBA" id="ARBA00022771"/>
    </source>
</evidence>
<dbReference type="Pfam" id="PF01753">
    <property type="entry name" value="zf-MYND"/>
    <property type="match status" value="1"/>
</dbReference>
<dbReference type="InterPro" id="IPR011990">
    <property type="entry name" value="TPR-like_helical_dom_sf"/>
</dbReference>
<dbReference type="PANTHER" id="PTHR12197:SF251">
    <property type="entry name" value="EG:BACR7C10.4 PROTEIN"/>
    <property type="match status" value="1"/>
</dbReference>
<dbReference type="SUPFAM" id="SSF82199">
    <property type="entry name" value="SET domain"/>
    <property type="match status" value="1"/>
</dbReference>
<keyword evidence="7" id="KW-1185">Reference proteome</keyword>
<keyword evidence="2 4" id="KW-0863">Zinc-finger</keyword>
<accession>A0A553PG32</accession>
<dbReference type="PANTHER" id="PTHR12197">
    <property type="entry name" value="HISTONE-LYSINE N-METHYLTRANSFERASE SMYD"/>
    <property type="match status" value="1"/>
</dbReference>
<dbReference type="AlphaFoldDB" id="A0A553PG32"/>
<organism evidence="6 7">
    <name type="scientific">Tigriopus californicus</name>
    <name type="common">Marine copepod</name>
    <dbReference type="NCBI Taxonomy" id="6832"/>
    <lineage>
        <taxon>Eukaryota</taxon>
        <taxon>Metazoa</taxon>
        <taxon>Ecdysozoa</taxon>
        <taxon>Arthropoda</taxon>
        <taxon>Crustacea</taxon>
        <taxon>Multicrustacea</taxon>
        <taxon>Hexanauplia</taxon>
        <taxon>Copepoda</taxon>
        <taxon>Harpacticoida</taxon>
        <taxon>Harpacticidae</taxon>
        <taxon>Tigriopus</taxon>
    </lineage>
</organism>
<dbReference type="STRING" id="6832.A0A553PG32"/>
<proteinExistence type="predicted"/>
<evidence type="ECO:0000256" key="1">
    <source>
        <dbReference type="ARBA" id="ARBA00022723"/>
    </source>
</evidence>